<name>A0ABR8EN95_9CYAN</name>
<protein>
    <submittedName>
        <fullName evidence="1">Uncharacterized protein</fullName>
    </submittedName>
</protein>
<reference evidence="1 2" key="1">
    <citation type="journal article" date="2020" name="ISME J.">
        <title>Comparative genomics reveals insights into cyanobacterial evolution and habitat adaptation.</title>
        <authorList>
            <person name="Chen M.Y."/>
            <person name="Teng W.K."/>
            <person name="Zhao L."/>
            <person name="Hu C.X."/>
            <person name="Zhou Y.K."/>
            <person name="Han B.P."/>
            <person name="Song L.R."/>
            <person name="Shu W.S."/>
        </authorList>
    </citation>
    <scope>NUCLEOTIDE SEQUENCE [LARGE SCALE GENOMIC DNA]</scope>
    <source>
        <strain evidence="1 2">FACHB-1370</strain>
    </source>
</reference>
<accession>A0ABR8EN95</accession>
<dbReference type="EMBL" id="JACJSK010000125">
    <property type="protein sequence ID" value="MBD2547985.1"/>
    <property type="molecule type" value="Genomic_DNA"/>
</dbReference>
<evidence type="ECO:0000313" key="1">
    <source>
        <dbReference type="EMBL" id="MBD2547985.1"/>
    </source>
</evidence>
<proteinExistence type="predicted"/>
<gene>
    <name evidence="1" type="ORF">H6G72_30070</name>
</gene>
<comment type="caution">
    <text evidence="1">The sequence shown here is derived from an EMBL/GenBank/DDBJ whole genome shotgun (WGS) entry which is preliminary data.</text>
</comment>
<sequence length="32" mass="3446">MQGNITQTAPIIDDLEQVEADYIVVTLLIGTA</sequence>
<evidence type="ECO:0000313" key="2">
    <source>
        <dbReference type="Proteomes" id="UP000641954"/>
    </source>
</evidence>
<dbReference type="Proteomes" id="UP000641954">
    <property type="component" value="Unassembled WGS sequence"/>
</dbReference>
<keyword evidence="2" id="KW-1185">Reference proteome</keyword>
<organism evidence="1 2">
    <name type="scientific">Planktothricoides raciborskii FACHB-1370</name>
    <dbReference type="NCBI Taxonomy" id="2949576"/>
    <lineage>
        <taxon>Bacteria</taxon>
        <taxon>Bacillati</taxon>
        <taxon>Cyanobacteriota</taxon>
        <taxon>Cyanophyceae</taxon>
        <taxon>Oscillatoriophycideae</taxon>
        <taxon>Oscillatoriales</taxon>
        <taxon>Oscillatoriaceae</taxon>
        <taxon>Planktothricoides</taxon>
    </lineage>
</organism>